<gene>
    <name evidence="1" type="ORF">LCGC14_0577550</name>
</gene>
<dbReference type="EMBL" id="LAZR01000866">
    <property type="protein sequence ID" value="KKN55912.1"/>
    <property type="molecule type" value="Genomic_DNA"/>
</dbReference>
<dbReference type="AlphaFoldDB" id="A0A0F9S0Z1"/>
<evidence type="ECO:0000313" key="1">
    <source>
        <dbReference type="EMBL" id="KKN55912.1"/>
    </source>
</evidence>
<name>A0A0F9S0Z1_9ZZZZ</name>
<comment type="caution">
    <text evidence="1">The sequence shown here is derived from an EMBL/GenBank/DDBJ whole genome shotgun (WGS) entry which is preliminary data.</text>
</comment>
<sequence length="68" mass="7496">MQLVEVMGPVQRFNGHVWEDIEYTVPIEVAVIGDLLGWTFASVTGDVPVRWLATDPSVRILSTEAVAL</sequence>
<organism evidence="1">
    <name type="scientific">marine sediment metagenome</name>
    <dbReference type="NCBI Taxonomy" id="412755"/>
    <lineage>
        <taxon>unclassified sequences</taxon>
        <taxon>metagenomes</taxon>
        <taxon>ecological metagenomes</taxon>
    </lineage>
</organism>
<proteinExistence type="predicted"/>
<reference evidence="1" key="1">
    <citation type="journal article" date="2015" name="Nature">
        <title>Complex archaea that bridge the gap between prokaryotes and eukaryotes.</title>
        <authorList>
            <person name="Spang A."/>
            <person name="Saw J.H."/>
            <person name="Jorgensen S.L."/>
            <person name="Zaremba-Niedzwiedzka K."/>
            <person name="Martijn J."/>
            <person name="Lind A.E."/>
            <person name="van Eijk R."/>
            <person name="Schleper C."/>
            <person name="Guy L."/>
            <person name="Ettema T.J."/>
        </authorList>
    </citation>
    <scope>NUCLEOTIDE SEQUENCE</scope>
</reference>
<protein>
    <submittedName>
        <fullName evidence="1">Uncharacterized protein</fullName>
    </submittedName>
</protein>
<accession>A0A0F9S0Z1</accession>